<gene>
    <name evidence="2" type="ORF">JF290_09415</name>
</gene>
<keyword evidence="1" id="KW-0472">Membrane</keyword>
<dbReference type="Proteomes" id="UP000619079">
    <property type="component" value="Unassembled WGS sequence"/>
</dbReference>
<feature type="transmembrane region" description="Helical" evidence="1">
    <location>
        <begin position="82"/>
        <end position="100"/>
    </location>
</feature>
<keyword evidence="1" id="KW-0812">Transmembrane</keyword>
<dbReference type="InterPro" id="IPR007038">
    <property type="entry name" value="HupE_UreJ"/>
</dbReference>
<accession>A0A8J7LW29</accession>
<feature type="transmembrane region" description="Helical" evidence="1">
    <location>
        <begin position="190"/>
        <end position="207"/>
    </location>
</feature>
<feature type="transmembrane region" description="Helical" evidence="1">
    <location>
        <begin position="141"/>
        <end position="160"/>
    </location>
</feature>
<evidence type="ECO:0000313" key="3">
    <source>
        <dbReference type="Proteomes" id="UP000619079"/>
    </source>
</evidence>
<dbReference type="Pfam" id="PF04955">
    <property type="entry name" value="HupE_UreJ"/>
    <property type="match status" value="1"/>
</dbReference>
<feature type="transmembrane region" description="Helical" evidence="1">
    <location>
        <begin position="219"/>
        <end position="243"/>
    </location>
</feature>
<keyword evidence="3" id="KW-1185">Reference proteome</keyword>
<comment type="caution">
    <text evidence="2">The sequence shown here is derived from an EMBL/GenBank/DDBJ whole genome shotgun (WGS) entry which is preliminary data.</text>
</comment>
<reference evidence="2" key="1">
    <citation type="submission" date="2020-12" db="EMBL/GenBank/DDBJ databases">
        <title>Sedimentitalea sp. nov., isolated from sand in Incheon.</title>
        <authorList>
            <person name="Kim W."/>
        </authorList>
    </citation>
    <scope>NUCLEOTIDE SEQUENCE</scope>
    <source>
        <strain evidence="2">CAU 1593</strain>
    </source>
</reference>
<dbReference type="EMBL" id="JAELVR010000005">
    <property type="protein sequence ID" value="MBJ6371745.1"/>
    <property type="molecule type" value="Genomic_DNA"/>
</dbReference>
<dbReference type="AlphaFoldDB" id="A0A8J7LW29"/>
<keyword evidence="1" id="KW-1133">Transmembrane helix</keyword>
<organism evidence="2 3">
    <name type="scientific">Sedimentitalea arenosa</name>
    <dbReference type="NCBI Taxonomy" id="2798803"/>
    <lineage>
        <taxon>Bacteria</taxon>
        <taxon>Pseudomonadati</taxon>
        <taxon>Pseudomonadota</taxon>
        <taxon>Alphaproteobacteria</taxon>
        <taxon>Rhodobacterales</taxon>
        <taxon>Paracoccaceae</taxon>
        <taxon>Sedimentitalea</taxon>
    </lineage>
</organism>
<feature type="transmembrane region" description="Helical" evidence="1">
    <location>
        <begin position="166"/>
        <end position="185"/>
    </location>
</feature>
<evidence type="ECO:0000256" key="1">
    <source>
        <dbReference type="SAM" id="Phobius"/>
    </source>
</evidence>
<evidence type="ECO:0000313" key="2">
    <source>
        <dbReference type="EMBL" id="MBJ6371745.1"/>
    </source>
</evidence>
<protein>
    <submittedName>
        <fullName evidence="2">HupE/UreJ family protein</fullName>
    </submittedName>
</protein>
<sequence>MARPPDVGRHTPGSAFFAISTPRSRLAVSARHGAVTGIDHSVPEIGAPPLALYAWILKYPDASGATGATVAIHEEDPLKPRLFPLFVAALFASTPALAHSTSDAGGGFVTGFLHPILGWDHVAAMIAVGLWGAFLGKPAVWLLPVTFPLVMALGGAAGAAGVPIPGIETGIAASALVIGLAVLLAARPPLAVAAIIVAFFAIFHGHAHGTEMPAAISPLAYAAGFVIGTGLLHLCGIAFGVLTRSKAGTVAVRSAGGVIAAAGVGFLTGAL</sequence>
<feature type="transmembrane region" description="Helical" evidence="1">
    <location>
        <begin position="250"/>
        <end position="270"/>
    </location>
</feature>
<feature type="transmembrane region" description="Helical" evidence="1">
    <location>
        <begin position="112"/>
        <end position="134"/>
    </location>
</feature>
<proteinExistence type="predicted"/>
<name>A0A8J7LW29_9RHOB</name>